<proteinExistence type="predicted"/>
<evidence type="ECO:0000313" key="1">
    <source>
        <dbReference type="EMBL" id="CDW77168.1"/>
    </source>
</evidence>
<gene>
    <name evidence="1" type="primary">Contig2453.g2638</name>
    <name evidence="1" type="ORF">STYLEM_6138</name>
</gene>
<dbReference type="InParanoid" id="A0A078A4I6"/>
<reference evidence="1 2" key="1">
    <citation type="submission" date="2014-06" db="EMBL/GenBank/DDBJ databases">
        <authorList>
            <person name="Swart Estienne"/>
        </authorList>
    </citation>
    <scope>NUCLEOTIDE SEQUENCE [LARGE SCALE GENOMIC DNA]</scope>
    <source>
        <strain evidence="1 2">130c</strain>
    </source>
</reference>
<dbReference type="AlphaFoldDB" id="A0A078A4I6"/>
<dbReference type="Proteomes" id="UP000039865">
    <property type="component" value="Unassembled WGS sequence"/>
</dbReference>
<accession>A0A078A4I6</accession>
<dbReference type="OrthoDB" id="5034579at2759"/>
<organism evidence="1 2">
    <name type="scientific">Stylonychia lemnae</name>
    <name type="common">Ciliate</name>
    <dbReference type="NCBI Taxonomy" id="5949"/>
    <lineage>
        <taxon>Eukaryota</taxon>
        <taxon>Sar</taxon>
        <taxon>Alveolata</taxon>
        <taxon>Ciliophora</taxon>
        <taxon>Intramacronucleata</taxon>
        <taxon>Spirotrichea</taxon>
        <taxon>Stichotrichia</taxon>
        <taxon>Sporadotrichida</taxon>
        <taxon>Oxytrichidae</taxon>
        <taxon>Stylonychinae</taxon>
        <taxon>Stylonychia</taxon>
    </lineage>
</organism>
<dbReference type="EMBL" id="CCKQ01005894">
    <property type="protein sequence ID" value="CDW77168.1"/>
    <property type="molecule type" value="Genomic_DNA"/>
</dbReference>
<protein>
    <submittedName>
        <fullName evidence="1">Uncharacterized protein</fullName>
    </submittedName>
</protein>
<keyword evidence="2" id="KW-1185">Reference proteome</keyword>
<evidence type="ECO:0000313" key="2">
    <source>
        <dbReference type="Proteomes" id="UP000039865"/>
    </source>
</evidence>
<name>A0A078A4I6_STYLE</name>
<sequence>MHLIQDQSQETQLKFISYIPKIQGCEKLRIIASSSEQLELFVKSRIGIKSKKSGFILVKDLVPVKRPFYLVQQLGIWFEHIDSIIQKVDELGIKSGRFTQTGAGTKLNNCVDIADIQLKLIELYLPNVAQVNLGGGLKISRNQK</sequence>